<evidence type="ECO:0000256" key="1">
    <source>
        <dbReference type="SAM" id="MobiDB-lite"/>
    </source>
</evidence>
<dbReference type="InterPro" id="IPR016181">
    <property type="entry name" value="Acyl_CoA_acyltransferase"/>
</dbReference>
<dbReference type="CDD" id="cd04301">
    <property type="entry name" value="NAT_SF"/>
    <property type="match status" value="1"/>
</dbReference>
<evidence type="ECO:0000259" key="2">
    <source>
        <dbReference type="Pfam" id="PF00583"/>
    </source>
</evidence>
<dbReference type="Pfam" id="PF00583">
    <property type="entry name" value="Acetyltransf_1"/>
    <property type="match status" value="1"/>
</dbReference>
<comment type="caution">
    <text evidence="3">The sequence shown here is derived from an EMBL/GenBank/DDBJ whole genome shotgun (WGS) entry which is preliminary data.</text>
</comment>
<proteinExistence type="predicted"/>
<feature type="region of interest" description="Disordered" evidence="1">
    <location>
        <begin position="1"/>
        <end position="24"/>
    </location>
</feature>
<dbReference type="SUPFAM" id="SSF55729">
    <property type="entry name" value="Acyl-CoA N-acyltransferases (Nat)"/>
    <property type="match status" value="1"/>
</dbReference>
<feature type="domain" description="N-acetyltransferase" evidence="2">
    <location>
        <begin position="100"/>
        <end position="168"/>
    </location>
</feature>
<dbReference type="AlphaFoldDB" id="A0A8H8D6B2"/>
<dbReference type="EMBL" id="JAEVHI010000001">
    <property type="protein sequence ID" value="KAG5302447.1"/>
    <property type="molecule type" value="Genomic_DNA"/>
</dbReference>
<evidence type="ECO:0000313" key="3">
    <source>
        <dbReference type="EMBL" id="KAG5302447.1"/>
    </source>
</evidence>
<name>A0A8H8D6B2_AJECA</name>
<organism evidence="3 4">
    <name type="scientific">Ajellomyces capsulatus</name>
    <name type="common">Darling's disease fungus</name>
    <name type="synonym">Histoplasma capsulatum</name>
    <dbReference type="NCBI Taxonomy" id="5037"/>
    <lineage>
        <taxon>Eukaryota</taxon>
        <taxon>Fungi</taxon>
        <taxon>Dikarya</taxon>
        <taxon>Ascomycota</taxon>
        <taxon>Pezizomycotina</taxon>
        <taxon>Eurotiomycetes</taxon>
        <taxon>Eurotiomycetidae</taxon>
        <taxon>Onygenales</taxon>
        <taxon>Ajellomycetaceae</taxon>
        <taxon>Histoplasma</taxon>
    </lineage>
</organism>
<protein>
    <recommendedName>
        <fullName evidence="2">N-acetyltransferase domain-containing protein</fullName>
    </recommendedName>
</protein>
<dbReference type="Proteomes" id="UP000670092">
    <property type="component" value="Unassembled WGS sequence"/>
</dbReference>
<dbReference type="Gene3D" id="3.40.630.30">
    <property type="match status" value="1"/>
</dbReference>
<accession>A0A8H8D6B2</accession>
<sequence length="303" mass="33301">MAASPARDESRSSYSLPSASPQRAPRAVKFLPETHAVPIESSWNTSGLCQVRMEEKLFQTFPGDRVTDSMLGEAAKLFNENYGIWGKLSHSPGKPVRLSAHRLREQYLPDHATTSYVRVAVDGNLAGNAFACRWKHGGKNICWVTQLVVDRRFRERGLATALLRFICADTDDMYGIMSSHPAACMAAASSYGRGIEKAPLGLVEANAKAVLEASPIPYIKNARLCGSLFNPEDSTGLVCGVDTGFFVDHKETLEVVEVVRQDLQWPLGDLPEDHEYLLILPGKKRRSRSSSSSQSKGDVIPTH</sequence>
<gene>
    <name evidence="3" type="ORF">I7I52_00097</name>
</gene>
<reference evidence="3 4" key="1">
    <citation type="submission" date="2021-01" db="EMBL/GenBank/DDBJ databases">
        <title>Chromosome-level genome assembly of a human fungal pathogen reveals clustering of transcriptionally co-regulated genes.</title>
        <authorList>
            <person name="Voorhies M."/>
            <person name="Cohen S."/>
            <person name="Shea T.P."/>
            <person name="Petrus S."/>
            <person name="Munoz J.F."/>
            <person name="Poplawski S."/>
            <person name="Goldman W.E."/>
            <person name="Michael T."/>
            <person name="Cuomo C.A."/>
            <person name="Sil A."/>
            <person name="Beyhan S."/>
        </authorList>
    </citation>
    <scope>NUCLEOTIDE SEQUENCE [LARGE SCALE GENOMIC DNA]</scope>
    <source>
        <strain evidence="3 4">G184AR</strain>
    </source>
</reference>
<dbReference type="OrthoDB" id="2019666at2759"/>
<feature type="compositionally biased region" description="Basic and acidic residues" evidence="1">
    <location>
        <begin position="1"/>
        <end position="11"/>
    </location>
</feature>
<dbReference type="InterPro" id="IPR000182">
    <property type="entry name" value="GNAT_dom"/>
</dbReference>
<dbReference type="GO" id="GO:0016747">
    <property type="term" value="F:acyltransferase activity, transferring groups other than amino-acyl groups"/>
    <property type="evidence" value="ECO:0007669"/>
    <property type="project" value="InterPro"/>
</dbReference>
<dbReference type="VEuPathDB" id="FungiDB:I7I52_00097"/>
<evidence type="ECO:0000313" key="4">
    <source>
        <dbReference type="Proteomes" id="UP000670092"/>
    </source>
</evidence>